<name>A0A0D3KLE1_EMIH1</name>
<evidence type="ECO:0000256" key="4">
    <source>
        <dbReference type="ARBA" id="ARBA00022827"/>
    </source>
</evidence>
<dbReference type="PROSITE" id="PS51387">
    <property type="entry name" value="FAD_PCMH"/>
    <property type="match status" value="1"/>
</dbReference>
<comment type="cofactor">
    <cofactor evidence="1">
        <name>FAD</name>
        <dbReference type="ChEBI" id="CHEBI:57692"/>
    </cofactor>
</comment>
<organism evidence="7 8">
    <name type="scientific">Emiliania huxleyi (strain CCMP1516)</name>
    <dbReference type="NCBI Taxonomy" id="280463"/>
    <lineage>
        <taxon>Eukaryota</taxon>
        <taxon>Haptista</taxon>
        <taxon>Haptophyta</taxon>
        <taxon>Prymnesiophyceae</taxon>
        <taxon>Isochrysidales</taxon>
        <taxon>Noelaerhabdaceae</taxon>
        <taxon>Emiliania</taxon>
    </lineage>
</organism>
<dbReference type="GO" id="GO:0071949">
    <property type="term" value="F:FAD binding"/>
    <property type="evidence" value="ECO:0007669"/>
    <property type="project" value="InterPro"/>
</dbReference>
<keyword evidence="4" id="KW-0274">FAD</keyword>
<dbReference type="PANTHER" id="PTHR42973">
    <property type="entry name" value="BINDING OXIDOREDUCTASE, PUTATIVE (AFU_ORTHOLOGUE AFUA_1G17690)-RELATED"/>
    <property type="match status" value="1"/>
</dbReference>
<dbReference type="InterPro" id="IPR036318">
    <property type="entry name" value="FAD-bd_PCMH-like_sf"/>
</dbReference>
<dbReference type="InterPro" id="IPR012951">
    <property type="entry name" value="BBE"/>
</dbReference>
<proteinExistence type="inferred from homology"/>
<evidence type="ECO:0000256" key="2">
    <source>
        <dbReference type="ARBA" id="ARBA00005466"/>
    </source>
</evidence>
<dbReference type="SUPFAM" id="SSF56176">
    <property type="entry name" value="FAD-binding/transporter-associated domain-like"/>
    <property type="match status" value="1"/>
</dbReference>
<dbReference type="Pfam" id="PF08031">
    <property type="entry name" value="BBE"/>
    <property type="match status" value="1"/>
</dbReference>
<dbReference type="KEGG" id="ehx:EMIHUDRAFT_252311"/>
<dbReference type="RefSeq" id="XP_005789005.1">
    <property type="nucleotide sequence ID" value="XM_005788948.1"/>
</dbReference>
<reference evidence="8" key="1">
    <citation type="journal article" date="2013" name="Nature">
        <title>Pan genome of the phytoplankton Emiliania underpins its global distribution.</title>
        <authorList>
            <person name="Read B.A."/>
            <person name="Kegel J."/>
            <person name="Klute M.J."/>
            <person name="Kuo A."/>
            <person name="Lefebvre S.C."/>
            <person name="Maumus F."/>
            <person name="Mayer C."/>
            <person name="Miller J."/>
            <person name="Monier A."/>
            <person name="Salamov A."/>
            <person name="Young J."/>
            <person name="Aguilar M."/>
            <person name="Claverie J.M."/>
            <person name="Frickenhaus S."/>
            <person name="Gonzalez K."/>
            <person name="Herman E.K."/>
            <person name="Lin Y.C."/>
            <person name="Napier J."/>
            <person name="Ogata H."/>
            <person name="Sarno A.F."/>
            <person name="Shmutz J."/>
            <person name="Schroeder D."/>
            <person name="de Vargas C."/>
            <person name="Verret F."/>
            <person name="von Dassow P."/>
            <person name="Valentin K."/>
            <person name="Van de Peer Y."/>
            <person name="Wheeler G."/>
            <person name="Dacks J.B."/>
            <person name="Delwiche C.F."/>
            <person name="Dyhrman S.T."/>
            <person name="Glockner G."/>
            <person name="John U."/>
            <person name="Richards T."/>
            <person name="Worden A.Z."/>
            <person name="Zhang X."/>
            <person name="Grigoriev I.V."/>
            <person name="Allen A.E."/>
            <person name="Bidle K."/>
            <person name="Borodovsky M."/>
            <person name="Bowler C."/>
            <person name="Brownlee C."/>
            <person name="Cock J.M."/>
            <person name="Elias M."/>
            <person name="Gladyshev V.N."/>
            <person name="Groth M."/>
            <person name="Guda C."/>
            <person name="Hadaegh A."/>
            <person name="Iglesias-Rodriguez M.D."/>
            <person name="Jenkins J."/>
            <person name="Jones B.M."/>
            <person name="Lawson T."/>
            <person name="Leese F."/>
            <person name="Lindquist E."/>
            <person name="Lobanov A."/>
            <person name="Lomsadze A."/>
            <person name="Malik S.B."/>
            <person name="Marsh M.E."/>
            <person name="Mackinder L."/>
            <person name="Mock T."/>
            <person name="Mueller-Roeber B."/>
            <person name="Pagarete A."/>
            <person name="Parker M."/>
            <person name="Probert I."/>
            <person name="Quesneville H."/>
            <person name="Raines C."/>
            <person name="Rensing S.A."/>
            <person name="Riano-Pachon D.M."/>
            <person name="Richier S."/>
            <person name="Rokitta S."/>
            <person name="Shiraiwa Y."/>
            <person name="Soanes D.M."/>
            <person name="van der Giezen M."/>
            <person name="Wahlund T.M."/>
            <person name="Williams B."/>
            <person name="Wilson W."/>
            <person name="Wolfe G."/>
            <person name="Wurch L.L."/>
        </authorList>
    </citation>
    <scope>NUCLEOTIDE SEQUENCE</scope>
</reference>
<dbReference type="HOGENOM" id="CLU_1259294_0_0_1"/>
<dbReference type="Proteomes" id="UP000013827">
    <property type="component" value="Unassembled WGS sequence"/>
</dbReference>
<evidence type="ECO:0000256" key="5">
    <source>
        <dbReference type="ARBA" id="ARBA00023002"/>
    </source>
</evidence>
<evidence type="ECO:0000259" key="6">
    <source>
        <dbReference type="PROSITE" id="PS51387"/>
    </source>
</evidence>
<reference evidence="7" key="2">
    <citation type="submission" date="2024-10" db="UniProtKB">
        <authorList>
            <consortium name="EnsemblProtists"/>
        </authorList>
    </citation>
    <scope>IDENTIFICATION</scope>
</reference>
<dbReference type="Pfam" id="PF01565">
    <property type="entry name" value="FAD_binding_4"/>
    <property type="match status" value="1"/>
</dbReference>
<evidence type="ECO:0000256" key="3">
    <source>
        <dbReference type="ARBA" id="ARBA00022630"/>
    </source>
</evidence>
<sequence>MDSTLKTALPKINILGPDDAGYDEERMRCWNKDVIHRPAAIVQPTTTEEVSQAVKVASSKKLDLVIACGRHGHDCMKEGAMVLDLGKMTEVTVDKKSMTVTVGGGARLGDMDKAWVQRVKEEMKALGGAESAHPLEGNMDADQGGLVQQVWSSNELRLREIKAKYDPDNFFKCNRNIKPTAAAYPVHS</sequence>
<evidence type="ECO:0000313" key="8">
    <source>
        <dbReference type="Proteomes" id="UP000013827"/>
    </source>
</evidence>
<evidence type="ECO:0000313" key="7">
    <source>
        <dbReference type="EnsemblProtists" id="EOD36576"/>
    </source>
</evidence>
<dbReference type="GO" id="GO:0016491">
    <property type="term" value="F:oxidoreductase activity"/>
    <property type="evidence" value="ECO:0007669"/>
    <property type="project" value="UniProtKB-KW"/>
</dbReference>
<dbReference type="GeneID" id="17281846"/>
<dbReference type="Gene3D" id="3.30.465.10">
    <property type="match status" value="2"/>
</dbReference>
<dbReference type="InterPro" id="IPR050416">
    <property type="entry name" value="FAD-linked_Oxidoreductase"/>
</dbReference>
<dbReference type="PANTHER" id="PTHR42973:SF39">
    <property type="entry name" value="FAD-BINDING PCMH-TYPE DOMAIN-CONTAINING PROTEIN"/>
    <property type="match status" value="1"/>
</dbReference>
<dbReference type="InterPro" id="IPR016166">
    <property type="entry name" value="FAD-bd_PCMH"/>
</dbReference>
<dbReference type="InterPro" id="IPR006094">
    <property type="entry name" value="Oxid_FAD_bind_N"/>
</dbReference>
<comment type="similarity">
    <text evidence="2">Belongs to the oxygen-dependent FAD-linked oxidoreductase family.</text>
</comment>
<keyword evidence="5" id="KW-0560">Oxidoreductase</keyword>
<keyword evidence="3" id="KW-0285">Flavoprotein</keyword>
<dbReference type="AlphaFoldDB" id="A0A0D3KLE1"/>
<dbReference type="PaxDb" id="2903-EOD36576"/>
<keyword evidence="8" id="KW-1185">Reference proteome</keyword>
<dbReference type="STRING" id="2903.R1FLT4"/>
<feature type="domain" description="FAD-binding PCMH-type" evidence="6">
    <location>
        <begin position="34"/>
        <end position="188"/>
    </location>
</feature>
<dbReference type="InterPro" id="IPR016169">
    <property type="entry name" value="FAD-bd_PCMH_sub2"/>
</dbReference>
<dbReference type="EnsemblProtists" id="EOD36576">
    <property type="protein sequence ID" value="EOD36576"/>
    <property type="gene ID" value="EMIHUDRAFT_252311"/>
</dbReference>
<accession>A0A0D3KLE1</accession>
<evidence type="ECO:0000256" key="1">
    <source>
        <dbReference type="ARBA" id="ARBA00001974"/>
    </source>
</evidence>
<protein>
    <recommendedName>
        <fullName evidence="6">FAD-binding PCMH-type domain-containing protein</fullName>
    </recommendedName>
</protein>